<organism evidence="1 2">
    <name type="scientific">Dreissena polymorpha</name>
    <name type="common">Zebra mussel</name>
    <name type="synonym">Mytilus polymorpha</name>
    <dbReference type="NCBI Taxonomy" id="45954"/>
    <lineage>
        <taxon>Eukaryota</taxon>
        <taxon>Metazoa</taxon>
        <taxon>Spiralia</taxon>
        <taxon>Lophotrochozoa</taxon>
        <taxon>Mollusca</taxon>
        <taxon>Bivalvia</taxon>
        <taxon>Autobranchia</taxon>
        <taxon>Heteroconchia</taxon>
        <taxon>Euheterodonta</taxon>
        <taxon>Imparidentia</taxon>
        <taxon>Neoheterodontei</taxon>
        <taxon>Myida</taxon>
        <taxon>Dreissenoidea</taxon>
        <taxon>Dreissenidae</taxon>
        <taxon>Dreissena</taxon>
    </lineage>
</organism>
<gene>
    <name evidence="1" type="ORF">DPMN_088169</name>
</gene>
<evidence type="ECO:0000313" key="1">
    <source>
        <dbReference type="EMBL" id="KAH3845879.1"/>
    </source>
</evidence>
<evidence type="ECO:0000313" key="2">
    <source>
        <dbReference type="Proteomes" id="UP000828390"/>
    </source>
</evidence>
<sequence length="82" mass="9437">MNQRKQRQIPLKIWQYINSKSKTKRIYPVTSICQDPTDPKSSKVEGDEQKANNIIAAAFSLKNQIIMCQNSSRDKPVKSDKK</sequence>
<dbReference type="Proteomes" id="UP000828390">
    <property type="component" value="Unassembled WGS sequence"/>
</dbReference>
<name>A0A9D4QWA0_DREPO</name>
<dbReference type="EMBL" id="JAIWYP010000003">
    <property type="protein sequence ID" value="KAH3845879.1"/>
    <property type="molecule type" value="Genomic_DNA"/>
</dbReference>
<protein>
    <submittedName>
        <fullName evidence="1">Uncharacterized protein</fullName>
    </submittedName>
</protein>
<dbReference type="AlphaFoldDB" id="A0A9D4QWA0"/>
<proteinExistence type="predicted"/>
<reference evidence="1" key="2">
    <citation type="submission" date="2020-11" db="EMBL/GenBank/DDBJ databases">
        <authorList>
            <person name="McCartney M.A."/>
            <person name="Auch B."/>
            <person name="Kono T."/>
            <person name="Mallez S."/>
            <person name="Becker A."/>
            <person name="Gohl D.M."/>
            <person name="Silverstein K.A.T."/>
            <person name="Koren S."/>
            <person name="Bechman K.B."/>
            <person name="Herman A."/>
            <person name="Abrahante J.E."/>
            <person name="Garbe J."/>
        </authorList>
    </citation>
    <scope>NUCLEOTIDE SEQUENCE</scope>
    <source>
        <strain evidence="1">Duluth1</strain>
        <tissue evidence="1">Whole animal</tissue>
    </source>
</reference>
<keyword evidence="2" id="KW-1185">Reference proteome</keyword>
<reference evidence="1" key="1">
    <citation type="journal article" date="2019" name="bioRxiv">
        <title>The Genome of the Zebra Mussel, Dreissena polymorpha: A Resource for Invasive Species Research.</title>
        <authorList>
            <person name="McCartney M.A."/>
            <person name="Auch B."/>
            <person name="Kono T."/>
            <person name="Mallez S."/>
            <person name="Zhang Y."/>
            <person name="Obille A."/>
            <person name="Becker A."/>
            <person name="Abrahante J.E."/>
            <person name="Garbe J."/>
            <person name="Badalamenti J.P."/>
            <person name="Herman A."/>
            <person name="Mangelson H."/>
            <person name="Liachko I."/>
            <person name="Sullivan S."/>
            <person name="Sone E.D."/>
            <person name="Koren S."/>
            <person name="Silverstein K.A.T."/>
            <person name="Beckman K.B."/>
            <person name="Gohl D.M."/>
        </authorList>
    </citation>
    <scope>NUCLEOTIDE SEQUENCE</scope>
    <source>
        <strain evidence="1">Duluth1</strain>
        <tissue evidence="1">Whole animal</tissue>
    </source>
</reference>
<accession>A0A9D4QWA0</accession>
<comment type="caution">
    <text evidence="1">The sequence shown here is derived from an EMBL/GenBank/DDBJ whole genome shotgun (WGS) entry which is preliminary data.</text>
</comment>